<feature type="region of interest" description="Disordered" evidence="1">
    <location>
        <begin position="111"/>
        <end position="152"/>
    </location>
</feature>
<feature type="transmembrane region" description="Helical" evidence="2">
    <location>
        <begin position="12"/>
        <end position="30"/>
    </location>
</feature>
<protein>
    <submittedName>
        <fullName evidence="3">Uncharacterized protein</fullName>
    </submittedName>
</protein>
<evidence type="ECO:0000256" key="1">
    <source>
        <dbReference type="SAM" id="MobiDB-lite"/>
    </source>
</evidence>
<organism evidence="3 4">
    <name type="scientific">Rangifer tarandus platyrhynchus</name>
    <name type="common">Svalbard reindeer</name>
    <dbReference type="NCBI Taxonomy" id="3082113"/>
    <lineage>
        <taxon>Eukaryota</taxon>
        <taxon>Metazoa</taxon>
        <taxon>Chordata</taxon>
        <taxon>Craniata</taxon>
        <taxon>Vertebrata</taxon>
        <taxon>Euteleostomi</taxon>
        <taxon>Mammalia</taxon>
        <taxon>Eutheria</taxon>
        <taxon>Laurasiatheria</taxon>
        <taxon>Artiodactyla</taxon>
        <taxon>Ruminantia</taxon>
        <taxon>Pecora</taxon>
        <taxon>Cervidae</taxon>
        <taxon>Odocoileinae</taxon>
        <taxon>Rangifer</taxon>
    </lineage>
</organism>
<name>A0ABN8ZGW8_RANTA</name>
<sequence length="179" mass="19484">MPRLCPLFRQLHGFPLLLMVVGWVVFFSFFSPSSTHIANSPRGLLLKPWAIAGPLTTAAHSDGADQASPWCSPPAPEPSVLLNECGSTEATPRGQAEGERVPCLLKLEPSRKPLPTFTREGDDRERERKDAHSPGLQESHPSQKLPVTGLKNLYPCLNPASESCHTSCPLPPKECSMVP</sequence>
<keyword evidence="2" id="KW-0812">Transmembrane</keyword>
<keyword evidence="2" id="KW-1133">Transmembrane helix</keyword>
<dbReference type="EMBL" id="OX459969">
    <property type="protein sequence ID" value="CAI9173152.1"/>
    <property type="molecule type" value="Genomic_DNA"/>
</dbReference>
<evidence type="ECO:0000313" key="3">
    <source>
        <dbReference type="EMBL" id="CAI9173152.1"/>
    </source>
</evidence>
<reference evidence="3" key="1">
    <citation type="submission" date="2023-04" db="EMBL/GenBank/DDBJ databases">
        <authorList>
            <consortium name="ELIXIR-Norway"/>
        </authorList>
    </citation>
    <scope>NUCLEOTIDE SEQUENCE [LARGE SCALE GENOMIC DNA]</scope>
</reference>
<proteinExistence type="predicted"/>
<keyword evidence="2" id="KW-0472">Membrane</keyword>
<evidence type="ECO:0000256" key="2">
    <source>
        <dbReference type="SAM" id="Phobius"/>
    </source>
</evidence>
<gene>
    <name evidence="3" type="ORF">MRATA1EN1_LOCUS22114</name>
</gene>
<feature type="compositionally biased region" description="Basic and acidic residues" evidence="1">
    <location>
        <begin position="119"/>
        <end position="132"/>
    </location>
</feature>
<dbReference type="Proteomes" id="UP001176941">
    <property type="component" value="Chromosome 33"/>
</dbReference>
<accession>A0ABN8ZGW8</accession>
<keyword evidence="4" id="KW-1185">Reference proteome</keyword>
<evidence type="ECO:0000313" key="4">
    <source>
        <dbReference type="Proteomes" id="UP001176941"/>
    </source>
</evidence>